<sequence>MVDRHTATLEALQGSPLPPKTSEETGPLDPFLADTPDLAERLAKYTIGGDTPTQTSQLQHRLNILATCYPDENGSPSLHHAREAVKDRSILEIGCGQGDMTVALAHFVSTGSSNTGKVFAIDPARLEYGRPFTLGQSQEFINKGNIGPWVKFVKQEGREYVQGMKAATRGRPDLIVLAHSIWYLESEEYVKELLGVLGGMASERKSSRPIQLVLAEWGMRSGSGEAEAHVLAAEIQAGKPIEQGNVRIVVRPERILELCKEAGWKLVREKWIEGPEVEDGKWEVGIVKENYAGDGLEEGLNEKLEQMKGLAEGGEVRSMDVWTAVFEP</sequence>
<evidence type="ECO:0008006" key="4">
    <source>
        <dbReference type="Google" id="ProtNLM"/>
    </source>
</evidence>
<dbReference type="OrthoDB" id="8300214at2759"/>
<gene>
    <name evidence="2" type="ORF">AC578_6698</name>
</gene>
<accession>A0A139HHZ3</accession>
<keyword evidence="3" id="KW-1185">Reference proteome</keyword>
<dbReference type="AlphaFoldDB" id="A0A139HHZ3"/>
<dbReference type="InterPro" id="IPR029063">
    <property type="entry name" value="SAM-dependent_MTases_sf"/>
</dbReference>
<reference evidence="2 3" key="1">
    <citation type="submission" date="2015-07" db="EMBL/GenBank/DDBJ databases">
        <title>Comparative genomics of the Sigatoka disease complex on banana suggests a link between parallel evolutionary changes in Pseudocercospora fijiensis and Pseudocercospora eumusae and increased virulence on the banana host.</title>
        <authorList>
            <person name="Chang T.-C."/>
            <person name="Salvucci A."/>
            <person name="Crous P.W."/>
            <person name="Stergiopoulos I."/>
        </authorList>
    </citation>
    <scope>NUCLEOTIDE SEQUENCE [LARGE SCALE GENOMIC DNA]</scope>
    <source>
        <strain evidence="2 3">CBS 114824</strain>
    </source>
</reference>
<dbReference type="Proteomes" id="UP000070133">
    <property type="component" value="Unassembled WGS sequence"/>
</dbReference>
<dbReference type="EMBL" id="LFZN01000046">
    <property type="protein sequence ID" value="KXT02080.1"/>
    <property type="molecule type" value="Genomic_DNA"/>
</dbReference>
<evidence type="ECO:0000256" key="1">
    <source>
        <dbReference type="SAM" id="MobiDB-lite"/>
    </source>
</evidence>
<comment type="caution">
    <text evidence="2">The sequence shown here is derived from an EMBL/GenBank/DDBJ whole genome shotgun (WGS) entry which is preliminary data.</text>
</comment>
<organism evidence="2 3">
    <name type="scientific">Pseudocercospora eumusae</name>
    <dbReference type="NCBI Taxonomy" id="321146"/>
    <lineage>
        <taxon>Eukaryota</taxon>
        <taxon>Fungi</taxon>
        <taxon>Dikarya</taxon>
        <taxon>Ascomycota</taxon>
        <taxon>Pezizomycotina</taxon>
        <taxon>Dothideomycetes</taxon>
        <taxon>Dothideomycetidae</taxon>
        <taxon>Mycosphaerellales</taxon>
        <taxon>Mycosphaerellaceae</taxon>
        <taxon>Pseudocercospora</taxon>
    </lineage>
</organism>
<protein>
    <recommendedName>
        <fullName evidence="4">Methyltransferase domain-containing protein</fullName>
    </recommendedName>
</protein>
<dbReference type="STRING" id="321146.A0A139HHZ3"/>
<name>A0A139HHZ3_9PEZI</name>
<evidence type="ECO:0000313" key="2">
    <source>
        <dbReference type="EMBL" id="KXT02080.1"/>
    </source>
</evidence>
<evidence type="ECO:0000313" key="3">
    <source>
        <dbReference type="Proteomes" id="UP000070133"/>
    </source>
</evidence>
<proteinExistence type="predicted"/>
<feature type="region of interest" description="Disordered" evidence="1">
    <location>
        <begin position="1"/>
        <end position="31"/>
    </location>
</feature>
<dbReference type="Gene3D" id="3.40.50.150">
    <property type="entry name" value="Vaccinia Virus protein VP39"/>
    <property type="match status" value="1"/>
</dbReference>
<dbReference type="SUPFAM" id="SSF53335">
    <property type="entry name" value="S-adenosyl-L-methionine-dependent methyltransferases"/>
    <property type="match status" value="1"/>
</dbReference>